<evidence type="ECO:0000313" key="1">
    <source>
        <dbReference type="EMBL" id="ETL46244.1"/>
    </source>
</evidence>
<accession>W2JIN4</accession>
<dbReference type="Proteomes" id="UP000053864">
    <property type="component" value="Unassembled WGS sequence"/>
</dbReference>
<dbReference type="VEuPathDB" id="FungiDB:PPTG_22311"/>
<name>W2JIN4_PHYNI</name>
<sequence>MLGAPDISAPALEFPSCAHVHRKVRYNRWLEGPKDTLKRVRQFVRVKAVSSDLDTETAFVFGNRQTEDGFWFVENGEDEEPLILGITSVALMQILLVLQKKQPFLFFYLDTTFKLSDIGYPDIISVEFYKCTISEERKRGKWINGRYTDYDLLN</sequence>
<dbReference type="EMBL" id="KI671627">
    <property type="protein sequence ID" value="ETL46244.1"/>
    <property type="molecule type" value="Genomic_DNA"/>
</dbReference>
<evidence type="ECO:0000313" key="2">
    <source>
        <dbReference type="Proteomes" id="UP000053864"/>
    </source>
</evidence>
<proteinExistence type="predicted"/>
<reference evidence="1 2" key="1">
    <citation type="submission" date="2013-11" db="EMBL/GenBank/DDBJ databases">
        <title>The Genome Sequence of Phytophthora parasitica CJ05E6.</title>
        <authorList>
            <consortium name="The Broad Institute Genomics Platform"/>
            <person name="Russ C."/>
            <person name="Tyler B."/>
            <person name="Panabieres F."/>
            <person name="Shan W."/>
            <person name="Tripathy S."/>
            <person name="Grunwald N."/>
            <person name="Machado M."/>
            <person name="Johnson C.S."/>
            <person name="Arredondo F."/>
            <person name="Hong C."/>
            <person name="Coffey M."/>
            <person name="Young S.K."/>
            <person name="Zeng Q."/>
            <person name="Gargeya S."/>
            <person name="Fitzgerald M."/>
            <person name="Abouelleil A."/>
            <person name="Alvarado L."/>
            <person name="Chapman S.B."/>
            <person name="Gainer-Dewar J."/>
            <person name="Goldberg J."/>
            <person name="Griggs A."/>
            <person name="Gujja S."/>
            <person name="Hansen M."/>
            <person name="Howarth C."/>
            <person name="Imamovic A."/>
            <person name="Ireland A."/>
            <person name="Larimer J."/>
            <person name="McCowan C."/>
            <person name="Murphy C."/>
            <person name="Pearson M."/>
            <person name="Poon T.W."/>
            <person name="Priest M."/>
            <person name="Roberts A."/>
            <person name="Saif S."/>
            <person name="Shea T."/>
            <person name="Sykes S."/>
            <person name="Wortman J."/>
            <person name="Nusbaum C."/>
            <person name="Birren B."/>
        </authorList>
    </citation>
    <scope>NUCLEOTIDE SEQUENCE [LARGE SCALE GENOMIC DNA]</scope>
    <source>
        <strain evidence="1 2">CJ05E6</strain>
    </source>
</reference>
<dbReference type="AlphaFoldDB" id="W2JIN4"/>
<gene>
    <name evidence="1" type="ORF">L916_03851</name>
</gene>
<protein>
    <submittedName>
        <fullName evidence="1">Uncharacterized protein</fullName>
    </submittedName>
</protein>
<organism evidence="1 2">
    <name type="scientific">Phytophthora nicotianae</name>
    <name type="common">Potato buckeye rot agent</name>
    <name type="synonym">Phytophthora parasitica</name>
    <dbReference type="NCBI Taxonomy" id="4792"/>
    <lineage>
        <taxon>Eukaryota</taxon>
        <taxon>Sar</taxon>
        <taxon>Stramenopiles</taxon>
        <taxon>Oomycota</taxon>
        <taxon>Peronosporomycetes</taxon>
        <taxon>Peronosporales</taxon>
        <taxon>Peronosporaceae</taxon>
        <taxon>Phytophthora</taxon>
    </lineage>
</organism>